<feature type="domain" description="Thioredoxin" evidence="4">
    <location>
        <begin position="53"/>
        <end position="191"/>
    </location>
</feature>
<dbReference type="GO" id="GO:0030313">
    <property type="term" value="C:cell envelope"/>
    <property type="evidence" value="ECO:0007669"/>
    <property type="project" value="UniProtKB-SubCell"/>
</dbReference>
<name>A0A178MZR6_9PROT</name>
<dbReference type="PROSITE" id="PS00194">
    <property type="entry name" value="THIOREDOXIN_1"/>
    <property type="match status" value="1"/>
</dbReference>
<evidence type="ECO:0000256" key="3">
    <source>
        <dbReference type="ARBA" id="ARBA00023284"/>
    </source>
</evidence>
<dbReference type="InterPro" id="IPR013766">
    <property type="entry name" value="Thioredoxin_domain"/>
</dbReference>
<dbReference type="InterPro" id="IPR050553">
    <property type="entry name" value="Thioredoxin_ResA/DsbE_sf"/>
</dbReference>
<dbReference type="Proteomes" id="UP000078543">
    <property type="component" value="Unassembled WGS sequence"/>
</dbReference>
<evidence type="ECO:0000313" key="6">
    <source>
        <dbReference type="Proteomes" id="UP000078543"/>
    </source>
</evidence>
<keyword evidence="2" id="KW-0201">Cytochrome c-type biogenesis</keyword>
<dbReference type="OrthoDB" id="9799347at2"/>
<reference evidence="5 6" key="1">
    <citation type="submission" date="2016-04" db="EMBL/GenBank/DDBJ databases">
        <title>Draft genome sequence of freshwater magnetotactic bacteria Magnetospirillum marisnigri SP-1 and Magnetospirillum moscoviense BB-1.</title>
        <authorList>
            <person name="Koziaeva V."/>
            <person name="Dziuba M.V."/>
            <person name="Ivanov T.M."/>
            <person name="Kuznetsov B."/>
            <person name="Grouzdev D.S."/>
        </authorList>
    </citation>
    <scope>NUCLEOTIDE SEQUENCE [LARGE SCALE GENOMIC DNA]</scope>
    <source>
        <strain evidence="5 6">BB-1</strain>
    </source>
</reference>
<organism evidence="5 6">
    <name type="scientific">Magnetospirillum moscoviense</name>
    <dbReference type="NCBI Taxonomy" id="1437059"/>
    <lineage>
        <taxon>Bacteria</taxon>
        <taxon>Pseudomonadati</taxon>
        <taxon>Pseudomonadota</taxon>
        <taxon>Alphaproteobacteria</taxon>
        <taxon>Rhodospirillales</taxon>
        <taxon>Rhodospirillaceae</taxon>
        <taxon>Magnetospirillum</taxon>
    </lineage>
</organism>
<dbReference type="EMBL" id="LWQU01000022">
    <property type="protein sequence ID" value="OAN65503.1"/>
    <property type="molecule type" value="Genomic_DNA"/>
</dbReference>
<dbReference type="PROSITE" id="PS51352">
    <property type="entry name" value="THIOREDOXIN_2"/>
    <property type="match status" value="1"/>
</dbReference>
<keyword evidence="3" id="KW-0676">Redox-active center</keyword>
<dbReference type="Pfam" id="PF08534">
    <property type="entry name" value="Redoxin"/>
    <property type="match status" value="1"/>
</dbReference>
<dbReference type="InterPro" id="IPR017937">
    <property type="entry name" value="Thioredoxin_CS"/>
</dbReference>
<dbReference type="GO" id="GO:0015036">
    <property type="term" value="F:disulfide oxidoreductase activity"/>
    <property type="evidence" value="ECO:0007669"/>
    <property type="project" value="UniProtKB-ARBA"/>
</dbReference>
<evidence type="ECO:0000313" key="5">
    <source>
        <dbReference type="EMBL" id="OAN65503.1"/>
    </source>
</evidence>
<evidence type="ECO:0000256" key="2">
    <source>
        <dbReference type="ARBA" id="ARBA00022748"/>
    </source>
</evidence>
<comment type="caution">
    <text evidence="5">The sequence shown here is derived from an EMBL/GenBank/DDBJ whole genome shotgun (WGS) entry which is preliminary data.</text>
</comment>
<dbReference type="SUPFAM" id="SSF52833">
    <property type="entry name" value="Thioredoxin-like"/>
    <property type="match status" value="1"/>
</dbReference>
<dbReference type="GO" id="GO:0017004">
    <property type="term" value="P:cytochrome complex assembly"/>
    <property type="evidence" value="ECO:0007669"/>
    <property type="project" value="UniProtKB-KW"/>
</dbReference>
<dbReference type="Gene3D" id="3.40.30.10">
    <property type="entry name" value="Glutaredoxin"/>
    <property type="match status" value="1"/>
</dbReference>
<accession>A0A178MZR6</accession>
<sequence length="193" mass="20145">MKSGNSGIGLPWAALALLLAVAAGVAVAVLGTSYTERPSNPSVSEALIAAAPPGKRKAAPRFAFTDHTGARLDLARFKGRVVLVNLWATWCPPCVAEMPSLDRLQAKLGGDGFQVVAISLDKGGAAIVKRWFDHAGLSALAIYNAPPGDFAGALLPTSILIDAEGREVWRGEGAYDWVGEEAVATVKALLAER</sequence>
<comment type="subcellular location">
    <subcellularLocation>
        <location evidence="1">Cell envelope</location>
    </subcellularLocation>
</comment>
<protein>
    <recommendedName>
        <fullName evidence="4">Thioredoxin domain-containing protein</fullName>
    </recommendedName>
</protein>
<dbReference type="PANTHER" id="PTHR42852">
    <property type="entry name" value="THIOL:DISULFIDE INTERCHANGE PROTEIN DSBE"/>
    <property type="match status" value="1"/>
</dbReference>
<dbReference type="InterPro" id="IPR013740">
    <property type="entry name" value="Redoxin"/>
</dbReference>
<gene>
    <name evidence="5" type="ORF">A6A05_05990</name>
</gene>
<dbReference type="CDD" id="cd02966">
    <property type="entry name" value="TlpA_like_family"/>
    <property type="match status" value="1"/>
</dbReference>
<evidence type="ECO:0000259" key="4">
    <source>
        <dbReference type="PROSITE" id="PS51352"/>
    </source>
</evidence>
<evidence type="ECO:0000256" key="1">
    <source>
        <dbReference type="ARBA" id="ARBA00004196"/>
    </source>
</evidence>
<dbReference type="AlphaFoldDB" id="A0A178MZR6"/>
<keyword evidence="6" id="KW-1185">Reference proteome</keyword>
<dbReference type="STRING" id="1437059.A6A05_05990"/>
<dbReference type="RefSeq" id="WP_068496730.1">
    <property type="nucleotide sequence ID" value="NZ_LWQU01000022.1"/>
</dbReference>
<dbReference type="PANTHER" id="PTHR42852:SF17">
    <property type="entry name" value="THIOREDOXIN-LIKE PROTEIN HI_1115"/>
    <property type="match status" value="1"/>
</dbReference>
<proteinExistence type="predicted"/>
<dbReference type="InterPro" id="IPR036249">
    <property type="entry name" value="Thioredoxin-like_sf"/>
</dbReference>